<name>A0A917XLY0_9ACTN</name>
<protein>
    <submittedName>
        <fullName evidence="1">Uncharacterized protein</fullName>
    </submittedName>
</protein>
<evidence type="ECO:0000313" key="2">
    <source>
        <dbReference type="Proteomes" id="UP000653411"/>
    </source>
</evidence>
<evidence type="ECO:0000313" key="1">
    <source>
        <dbReference type="EMBL" id="GGN39172.1"/>
    </source>
</evidence>
<organism evidence="1 2">
    <name type="scientific">Streptomyces fuscichromogenes</name>
    <dbReference type="NCBI Taxonomy" id="1324013"/>
    <lineage>
        <taxon>Bacteria</taxon>
        <taxon>Bacillati</taxon>
        <taxon>Actinomycetota</taxon>
        <taxon>Actinomycetes</taxon>
        <taxon>Kitasatosporales</taxon>
        <taxon>Streptomycetaceae</taxon>
        <taxon>Streptomyces</taxon>
    </lineage>
</organism>
<sequence>MGRMTNPYLPDTDRGALIVLDTDQLELVGFPDGGVFRMLHTTANLHGHTLAVPQTVAIEHLTHHRFEARQLTGRSPQDAARRRHEALHAFFTVLPTPEGAAEEALDRVAARRIPARAVSVDGDGGKAEAHGIRDTVVWLTLLAAFEDRNQMLWFLSGNQDFAARSAFHPDLRAEAEQRLGTDRSLFLGLMKDGIPALLKRWGTKVTLSAKDLNLLVRSDSVVQQVRAVITGPVRPLAPDFPVPGTGLLTFDGLLGRLLAYQVDDRLWVPCRIRWRACGEEHTRSGSSFIMTRVLLEVGVEPMLVLGVTVLDVSTAGPPAARGRYET</sequence>
<dbReference type="AlphaFoldDB" id="A0A917XLY0"/>
<dbReference type="RefSeq" id="WP_189268325.1">
    <property type="nucleotide sequence ID" value="NZ_BMML01000029.1"/>
</dbReference>
<dbReference type="EMBL" id="BMML01000029">
    <property type="protein sequence ID" value="GGN39172.1"/>
    <property type="molecule type" value="Genomic_DNA"/>
</dbReference>
<gene>
    <name evidence="1" type="ORF">GCM10011578_085400</name>
</gene>
<accession>A0A917XLY0</accession>
<proteinExistence type="predicted"/>
<keyword evidence="2" id="KW-1185">Reference proteome</keyword>
<reference evidence="1" key="2">
    <citation type="submission" date="2020-09" db="EMBL/GenBank/DDBJ databases">
        <authorList>
            <person name="Sun Q."/>
            <person name="Zhou Y."/>
        </authorList>
    </citation>
    <scope>NUCLEOTIDE SEQUENCE</scope>
    <source>
        <strain evidence="1">CGMCC 4.7110</strain>
    </source>
</reference>
<dbReference type="Proteomes" id="UP000653411">
    <property type="component" value="Unassembled WGS sequence"/>
</dbReference>
<comment type="caution">
    <text evidence="1">The sequence shown here is derived from an EMBL/GenBank/DDBJ whole genome shotgun (WGS) entry which is preliminary data.</text>
</comment>
<reference evidence="1" key="1">
    <citation type="journal article" date="2014" name="Int. J. Syst. Evol. Microbiol.">
        <title>Complete genome sequence of Corynebacterium casei LMG S-19264T (=DSM 44701T), isolated from a smear-ripened cheese.</title>
        <authorList>
            <consortium name="US DOE Joint Genome Institute (JGI-PGF)"/>
            <person name="Walter F."/>
            <person name="Albersmeier A."/>
            <person name="Kalinowski J."/>
            <person name="Ruckert C."/>
        </authorList>
    </citation>
    <scope>NUCLEOTIDE SEQUENCE</scope>
    <source>
        <strain evidence="1">CGMCC 4.7110</strain>
    </source>
</reference>